<name>A0A1X0S8H7_RHIZD</name>
<dbReference type="EMBL" id="KV921294">
    <property type="protein sequence ID" value="ORE20438.1"/>
    <property type="molecule type" value="Genomic_DNA"/>
</dbReference>
<dbReference type="Proteomes" id="UP000242381">
    <property type="component" value="Unassembled WGS sequence"/>
</dbReference>
<dbReference type="AlphaFoldDB" id="A0A1X0S8H7"/>
<gene>
    <name evidence="1" type="ORF">BCV71DRAFT_225735</name>
</gene>
<proteinExistence type="predicted"/>
<organism evidence="1 2">
    <name type="scientific">Rhizopus microsporus</name>
    <dbReference type="NCBI Taxonomy" id="58291"/>
    <lineage>
        <taxon>Eukaryota</taxon>
        <taxon>Fungi</taxon>
        <taxon>Fungi incertae sedis</taxon>
        <taxon>Mucoromycota</taxon>
        <taxon>Mucoromycotina</taxon>
        <taxon>Mucoromycetes</taxon>
        <taxon>Mucorales</taxon>
        <taxon>Mucorineae</taxon>
        <taxon>Rhizopodaceae</taxon>
        <taxon>Rhizopus</taxon>
    </lineage>
</organism>
<evidence type="ECO:0000313" key="2">
    <source>
        <dbReference type="Proteomes" id="UP000242381"/>
    </source>
</evidence>
<sequence length="134" mass="15398">MQNTPAYGKKIDLILRYDGNIKIELSSNEWKRSKAQEDLKLKQQSKSLRTNAAVLNHLNCHYSTDIRELLAMDFIDNVGSLYMLKLTEDGVYAASLLSKPIIPKDPSNIEMFKQTLDYLLKMKTFLVDTTKILK</sequence>
<accession>A0A1X0S8H7</accession>
<dbReference type="VEuPathDB" id="FungiDB:BCV72DRAFT_220652"/>
<protein>
    <submittedName>
        <fullName evidence="1">Uncharacterized protein</fullName>
    </submittedName>
</protein>
<evidence type="ECO:0000313" key="1">
    <source>
        <dbReference type="EMBL" id="ORE20438.1"/>
    </source>
</evidence>
<reference evidence="1 2" key="1">
    <citation type="journal article" date="2016" name="Proc. Natl. Acad. Sci. U.S.A.">
        <title>Lipid metabolic changes in an early divergent fungus govern the establishment of a mutualistic symbiosis with endobacteria.</title>
        <authorList>
            <person name="Lastovetsky O.A."/>
            <person name="Gaspar M.L."/>
            <person name="Mondo S.J."/>
            <person name="LaButti K.M."/>
            <person name="Sandor L."/>
            <person name="Grigoriev I.V."/>
            <person name="Henry S.A."/>
            <person name="Pawlowska T.E."/>
        </authorList>
    </citation>
    <scope>NUCLEOTIDE SEQUENCE [LARGE SCALE GENOMIC DNA]</scope>
    <source>
        <strain evidence="1 2">ATCC 11559</strain>
    </source>
</reference>